<organism evidence="1 2">
    <name type="scientific">Candidatus Caccoplasma merdipullorum</name>
    <dbReference type="NCBI Taxonomy" id="2840718"/>
    <lineage>
        <taxon>Bacteria</taxon>
        <taxon>Pseudomonadati</taxon>
        <taxon>Bacteroidota</taxon>
        <taxon>Bacteroidia</taxon>
        <taxon>Bacteroidales</taxon>
        <taxon>Bacteroidaceae</taxon>
        <taxon>Bacteroidaceae incertae sedis</taxon>
        <taxon>Candidatus Caccoplasma</taxon>
    </lineage>
</organism>
<reference evidence="1" key="2">
    <citation type="journal article" date="2021" name="PeerJ">
        <title>Extensive microbial diversity within the chicken gut microbiome revealed by metagenomics and culture.</title>
        <authorList>
            <person name="Gilroy R."/>
            <person name="Ravi A."/>
            <person name="Getino M."/>
            <person name="Pursley I."/>
            <person name="Horton D.L."/>
            <person name="Alikhan N.F."/>
            <person name="Baker D."/>
            <person name="Gharbi K."/>
            <person name="Hall N."/>
            <person name="Watson M."/>
            <person name="Adriaenssens E.M."/>
            <person name="Foster-Nyarko E."/>
            <person name="Jarju S."/>
            <person name="Secka A."/>
            <person name="Antonio M."/>
            <person name="Oren A."/>
            <person name="Chaudhuri R.R."/>
            <person name="La Ragione R."/>
            <person name="Hildebrand F."/>
            <person name="Pallen M.J."/>
        </authorList>
    </citation>
    <scope>NUCLEOTIDE SEQUENCE</scope>
    <source>
        <strain evidence="1">G3-4614</strain>
    </source>
</reference>
<dbReference type="Proteomes" id="UP000823636">
    <property type="component" value="Unassembled WGS sequence"/>
</dbReference>
<name>A0A9D9E6V2_9BACT</name>
<gene>
    <name evidence="1" type="ORF">IAC54_04310</name>
</gene>
<comment type="caution">
    <text evidence="1">The sequence shown here is derived from an EMBL/GenBank/DDBJ whole genome shotgun (WGS) entry which is preliminary data.</text>
</comment>
<dbReference type="PANTHER" id="PTHR43239:SF1">
    <property type="entry name" value="UPF0734 PROTEIN DDB_G0273871_DDB_G0273177"/>
    <property type="match status" value="1"/>
</dbReference>
<dbReference type="Pfam" id="PF05336">
    <property type="entry name" value="rhaM"/>
    <property type="match status" value="1"/>
</dbReference>
<dbReference type="GO" id="GO:0016857">
    <property type="term" value="F:racemase and epimerase activity, acting on carbohydrates and derivatives"/>
    <property type="evidence" value="ECO:0007669"/>
    <property type="project" value="InterPro"/>
</dbReference>
<accession>A0A9D9E6V2</accession>
<sequence length="130" mass="15324">MENLKDGYSVPARKQGVKRYCQMLELVDDAEKIAQYCKLHESDKIWKEIPEGLRQVGVLDMEIYILGNKSFMIMETVEDFDWDEAFSKLATLPRQIEWEDTVGVFQNGRPGAHSEEKWSLMRRMFKLPQY</sequence>
<evidence type="ECO:0000313" key="2">
    <source>
        <dbReference type="Proteomes" id="UP000823636"/>
    </source>
</evidence>
<proteinExistence type="predicted"/>
<evidence type="ECO:0000313" key="1">
    <source>
        <dbReference type="EMBL" id="MBO8438104.1"/>
    </source>
</evidence>
<dbReference type="InterPro" id="IPR052996">
    <property type="entry name" value="Carb_Metab_Mutarotase"/>
</dbReference>
<dbReference type="EMBL" id="JADIMW010000046">
    <property type="protein sequence ID" value="MBO8438104.1"/>
    <property type="molecule type" value="Genomic_DNA"/>
</dbReference>
<dbReference type="AlphaFoldDB" id="A0A9D9E6V2"/>
<protein>
    <submittedName>
        <fullName evidence="1">L-rhamnose mutarotase</fullName>
    </submittedName>
</protein>
<dbReference type="PANTHER" id="PTHR43239">
    <property type="entry name" value="UPF0734 PROTEIN DDB_G0273871/DDB_G0273177"/>
    <property type="match status" value="1"/>
</dbReference>
<dbReference type="SUPFAM" id="SSF54909">
    <property type="entry name" value="Dimeric alpha+beta barrel"/>
    <property type="match status" value="1"/>
</dbReference>
<dbReference type="Gene3D" id="3.30.70.100">
    <property type="match status" value="1"/>
</dbReference>
<reference evidence="1" key="1">
    <citation type="submission" date="2020-10" db="EMBL/GenBank/DDBJ databases">
        <authorList>
            <person name="Gilroy R."/>
        </authorList>
    </citation>
    <scope>NUCLEOTIDE SEQUENCE</scope>
    <source>
        <strain evidence="1">G3-4614</strain>
    </source>
</reference>
<dbReference type="InterPro" id="IPR008000">
    <property type="entry name" value="Rham/fucose_mutarotase"/>
</dbReference>
<dbReference type="InterPro" id="IPR011008">
    <property type="entry name" value="Dimeric_a/b-barrel"/>
</dbReference>